<proteinExistence type="predicted"/>
<dbReference type="RefSeq" id="WP_285761447.1">
    <property type="nucleotide sequence ID" value="NZ_BSQG01000010.1"/>
</dbReference>
<dbReference type="InterPro" id="IPR036890">
    <property type="entry name" value="HATPase_C_sf"/>
</dbReference>
<dbReference type="Pfam" id="PF00672">
    <property type="entry name" value="HAMP"/>
    <property type="match status" value="1"/>
</dbReference>
<dbReference type="PROSITE" id="PS50885">
    <property type="entry name" value="HAMP"/>
    <property type="match status" value="1"/>
</dbReference>
<evidence type="ECO:0000313" key="15">
    <source>
        <dbReference type="EMBL" id="GLU49904.1"/>
    </source>
</evidence>
<dbReference type="SUPFAM" id="SSF55874">
    <property type="entry name" value="ATPase domain of HSP90 chaperone/DNA topoisomerase II/histidine kinase"/>
    <property type="match status" value="1"/>
</dbReference>
<dbReference type="Gene3D" id="3.30.565.10">
    <property type="entry name" value="Histidine kinase-like ATPase, C-terminal domain"/>
    <property type="match status" value="1"/>
</dbReference>
<feature type="transmembrane region" description="Helical" evidence="12">
    <location>
        <begin position="12"/>
        <end position="34"/>
    </location>
</feature>
<dbReference type="PANTHER" id="PTHR45436:SF5">
    <property type="entry name" value="SENSOR HISTIDINE KINASE TRCS"/>
    <property type="match status" value="1"/>
</dbReference>
<dbReference type="CDD" id="cd00082">
    <property type="entry name" value="HisKA"/>
    <property type="match status" value="1"/>
</dbReference>
<dbReference type="EC" id="2.7.13.3" evidence="4"/>
<dbReference type="Proteomes" id="UP001165092">
    <property type="component" value="Unassembled WGS sequence"/>
</dbReference>
<feature type="transmembrane region" description="Helical" evidence="12">
    <location>
        <begin position="154"/>
        <end position="177"/>
    </location>
</feature>
<dbReference type="PROSITE" id="PS50109">
    <property type="entry name" value="HIS_KIN"/>
    <property type="match status" value="1"/>
</dbReference>
<keyword evidence="11 12" id="KW-0472">Membrane</keyword>
<comment type="catalytic activity">
    <reaction evidence="1">
        <text>ATP + protein L-histidine = ADP + protein N-phospho-L-histidine.</text>
        <dbReference type="EC" id="2.7.13.3"/>
    </reaction>
</comment>
<evidence type="ECO:0000256" key="3">
    <source>
        <dbReference type="ARBA" id="ARBA00004236"/>
    </source>
</evidence>
<dbReference type="Pfam" id="PF02518">
    <property type="entry name" value="HATPase_c"/>
    <property type="match status" value="1"/>
</dbReference>
<evidence type="ECO:0000256" key="2">
    <source>
        <dbReference type="ARBA" id="ARBA00001968"/>
    </source>
</evidence>
<dbReference type="InterPro" id="IPR005467">
    <property type="entry name" value="His_kinase_dom"/>
</dbReference>
<dbReference type="CDD" id="cd00075">
    <property type="entry name" value="HATPase"/>
    <property type="match status" value="1"/>
</dbReference>
<feature type="domain" description="HAMP" evidence="14">
    <location>
        <begin position="178"/>
        <end position="231"/>
    </location>
</feature>
<evidence type="ECO:0000256" key="10">
    <source>
        <dbReference type="ARBA" id="ARBA00023012"/>
    </source>
</evidence>
<dbReference type="Gene3D" id="1.10.287.130">
    <property type="match status" value="1"/>
</dbReference>
<name>A0A9W6P960_9ACTN</name>
<accession>A0A9W6P960</accession>
<dbReference type="FunFam" id="1.10.287.130:FF:000001">
    <property type="entry name" value="Two-component sensor histidine kinase"/>
    <property type="match status" value="1"/>
</dbReference>
<protein>
    <recommendedName>
        <fullName evidence="4">histidine kinase</fullName>
        <ecNumber evidence="4">2.7.13.3</ecNumber>
    </recommendedName>
</protein>
<evidence type="ECO:0000259" key="13">
    <source>
        <dbReference type="PROSITE" id="PS50109"/>
    </source>
</evidence>
<dbReference type="GO" id="GO:0000155">
    <property type="term" value="F:phosphorelay sensor kinase activity"/>
    <property type="evidence" value="ECO:0007669"/>
    <property type="project" value="InterPro"/>
</dbReference>
<dbReference type="InterPro" id="IPR003661">
    <property type="entry name" value="HisK_dim/P_dom"/>
</dbReference>
<keyword evidence="16" id="KW-1185">Reference proteome</keyword>
<dbReference type="GO" id="GO:0005509">
    <property type="term" value="F:calcium ion binding"/>
    <property type="evidence" value="ECO:0007669"/>
    <property type="project" value="UniProtKB-ARBA"/>
</dbReference>
<keyword evidence="10" id="KW-0902">Two-component regulatory system</keyword>
<dbReference type="InterPro" id="IPR004358">
    <property type="entry name" value="Sig_transdc_His_kin-like_C"/>
</dbReference>
<keyword evidence="7 12" id="KW-0812">Transmembrane</keyword>
<comment type="subcellular location">
    <subcellularLocation>
        <location evidence="3">Cell membrane</location>
    </subcellularLocation>
</comment>
<gene>
    <name evidence="15" type="ORF">Nans01_42550</name>
</gene>
<dbReference type="Gene3D" id="6.10.340.10">
    <property type="match status" value="1"/>
</dbReference>
<dbReference type="AlphaFoldDB" id="A0A9W6P960"/>
<keyword evidence="5" id="KW-0597">Phosphoprotein</keyword>
<dbReference type="SMART" id="SM00388">
    <property type="entry name" value="HisKA"/>
    <property type="match status" value="1"/>
</dbReference>
<evidence type="ECO:0000256" key="7">
    <source>
        <dbReference type="ARBA" id="ARBA00022692"/>
    </source>
</evidence>
<dbReference type="InterPro" id="IPR036097">
    <property type="entry name" value="HisK_dim/P_sf"/>
</dbReference>
<evidence type="ECO:0000256" key="8">
    <source>
        <dbReference type="ARBA" id="ARBA00022777"/>
    </source>
</evidence>
<dbReference type="InterPro" id="IPR003594">
    <property type="entry name" value="HATPase_dom"/>
</dbReference>
<dbReference type="SUPFAM" id="SSF47384">
    <property type="entry name" value="Homodimeric domain of signal transducing histidine kinase"/>
    <property type="match status" value="1"/>
</dbReference>
<keyword evidence="6" id="KW-0808">Transferase</keyword>
<dbReference type="SUPFAM" id="SSF158472">
    <property type="entry name" value="HAMP domain-like"/>
    <property type="match status" value="1"/>
</dbReference>
<keyword evidence="8 15" id="KW-0418">Kinase</keyword>
<reference evidence="15" key="1">
    <citation type="submission" date="2023-02" db="EMBL/GenBank/DDBJ databases">
        <title>Nocardiopsis ansamitocini NBRC 112285.</title>
        <authorList>
            <person name="Ichikawa N."/>
            <person name="Sato H."/>
            <person name="Tonouchi N."/>
        </authorList>
    </citation>
    <scope>NUCLEOTIDE SEQUENCE</scope>
    <source>
        <strain evidence="15">NBRC 112285</strain>
    </source>
</reference>
<keyword evidence="9 12" id="KW-1133">Transmembrane helix</keyword>
<dbReference type="FunFam" id="3.30.565.10:FF:000006">
    <property type="entry name" value="Sensor histidine kinase WalK"/>
    <property type="match status" value="1"/>
</dbReference>
<sequence length="482" mass="51052">MRRPHGLRGRLVLAVLALTAACLVAFSLVGVVLLQRSLLDDIDGRLRELARPVAMGPPPDTPEQVPGPRAPTDYRIVALDEAGDVLWSTGQGQGDTGDPDLGGVDGADVGGDPFTLDDVAGGSDWRAIAMRTTDGETIVVARSLASIDDTLTRLLLIECVMGVLLLAALGAGAVAIVRIQLRPLERIERTAEAIAAGALDERITDPDPRTETGRLAASINTMLAELARALDERSRSEARMRRFVADASHELRTPLASIRGFAELHRQSRSAGAPPDGGGVDRWMERIESEASRMGRLVDDLLFLARFDEEPDLRADDVELAGITREAVADARARAPHTVLELDAPSAIRLVGDELRLRQVLVNLIGNSLVHTPPGTPVRVSVRRSGIRAPEPGAVVSGRLPAGTRTVAVLTVRDEGPGIPAGAAAHAFDRFYRVDAARSRAAGGAGLGLAISAVIVTAHEGRVELVSREGRGTSVTVLLPLE</sequence>
<dbReference type="SMART" id="SM00387">
    <property type="entry name" value="HATPase_c"/>
    <property type="match status" value="1"/>
</dbReference>
<evidence type="ECO:0000256" key="5">
    <source>
        <dbReference type="ARBA" id="ARBA00022553"/>
    </source>
</evidence>
<dbReference type="PROSITE" id="PS51257">
    <property type="entry name" value="PROKAR_LIPOPROTEIN"/>
    <property type="match status" value="1"/>
</dbReference>
<evidence type="ECO:0000256" key="4">
    <source>
        <dbReference type="ARBA" id="ARBA00012438"/>
    </source>
</evidence>
<dbReference type="Pfam" id="PF00512">
    <property type="entry name" value="HisKA"/>
    <property type="match status" value="1"/>
</dbReference>
<evidence type="ECO:0000256" key="11">
    <source>
        <dbReference type="ARBA" id="ARBA00023136"/>
    </source>
</evidence>
<organism evidence="15 16">
    <name type="scientific">Nocardiopsis ansamitocini</name>
    <dbReference type="NCBI Taxonomy" id="1670832"/>
    <lineage>
        <taxon>Bacteria</taxon>
        <taxon>Bacillati</taxon>
        <taxon>Actinomycetota</taxon>
        <taxon>Actinomycetes</taxon>
        <taxon>Streptosporangiales</taxon>
        <taxon>Nocardiopsidaceae</taxon>
        <taxon>Nocardiopsis</taxon>
    </lineage>
</organism>
<evidence type="ECO:0000256" key="1">
    <source>
        <dbReference type="ARBA" id="ARBA00000085"/>
    </source>
</evidence>
<comment type="cofactor">
    <cofactor evidence="2">
        <name>a divalent metal cation</name>
        <dbReference type="ChEBI" id="CHEBI:60240"/>
    </cofactor>
</comment>
<dbReference type="GO" id="GO:0005886">
    <property type="term" value="C:plasma membrane"/>
    <property type="evidence" value="ECO:0007669"/>
    <property type="project" value="UniProtKB-SubCell"/>
</dbReference>
<dbReference type="PRINTS" id="PR00344">
    <property type="entry name" value="BCTRLSENSOR"/>
</dbReference>
<dbReference type="InterPro" id="IPR050428">
    <property type="entry name" value="TCS_sensor_his_kinase"/>
</dbReference>
<evidence type="ECO:0000313" key="16">
    <source>
        <dbReference type="Proteomes" id="UP001165092"/>
    </source>
</evidence>
<evidence type="ECO:0000256" key="6">
    <source>
        <dbReference type="ARBA" id="ARBA00022679"/>
    </source>
</evidence>
<evidence type="ECO:0000259" key="14">
    <source>
        <dbReference type="PROSITE" id="PS50885"/>
    </source>
</evidence>
<dbReference type="SMART" id="SM00304">
    <property type="entry name" value="HAMP"/>
    <property type="match status" value="1"/>
</dbReference>
<comment type="caution">
    <text evidence="15">The sequence shown here is derived from an EMBL/GenBank/DDBJ whole genome shotgun (WGS) entry which is preliminary data.</text>
</comment>
<dbReference type="PANTHER" id="PTHR45436">
    <property type="entry name" value="SENSOR HISTIDINE KINASE YKOH"/>
    <property type="match status" value="1"/>
</dbReference>
<evidence type="ECO:0000256" key="12">
    <source>
        <dbReference type="SAM" id="Phobius"/>
    </source>
</evidence>
<dbReference type="InterPro" id="IPR003660">
    <property type="entry name" value="HAMP_dom"/>
</dbReference>
<evidence type="ECO:0000256" key="9">
    <source>
        <dbReference type="ARBA" id="ARBA00022989"/>
    </source>
</evidence>
<feature type="domain" description="Histidine kinase" evidence="13">
    <location>
        <begin position="246"/>
        <end position="482"/>
    </location>
</feature>
<dbReference type="CDD" id="cd06225">
    <property type="entry name" value="HAMP"/>
    <property type="match status" value="1"/>
</dbReference>
<dbReference type="EMBL" id="BSQG01000010">
    <property type="protein sequence ID" value="GLU49904.1"/>
    <property type="molecule type" value="Genomic_DNA"/>
</dbReference>